<evidence type="ECO:0000259" key="1">
    <source>
        <dbReference type="Pfam" id="PF12647"/>
    </source>
</evidence>
<dbReference type="EMBL" id="NGJZ01000001">
    <property type="protein sequence ID" value="RSU07696.1"/>
    <property type="molecule type" value="Genomic_DNA"/>
</dbReference>
<name>A0A430AHV3_9ENTE</name>
<gene>
    <name evidence="2" type="ORF">CBF30_00195</name>
</gene>
<dbReference type="InterPro" id="IPR024439">
    <property type="entry name" value="RNHCP"/>
</dbReference>
<dbReference type="OrthoDB" id="9809485at2"/>
<organism evidence="2 3">
    <name type="scientific">Vagococcus entomophilus</name>
    <dbReference type="NCBI Taxonomy" id="1160095"/>
    <lineage>
        <taxon>Bacteria</taxon>
        <taxon>Bacillati</taxon>
        <taxon>Bacillota</taxon>
        <taxon>Bacilli</taxon>
        <taxon>Lactobacillales</taxon>
        <taxon>Enterococcaceae</taxon>
        <taxon>Vagococcus</taxon>
    </lineage>
</organism>
<reference evidence="2 3" key="1">
    <citation type="submission" date="2017-05" db="EMBL/GenBank/DDBJ databases">
        <title>Vagococcus spp. assemblies.</title>
        <authorList>
            <person name="Gulvik C.A."/>
        </authorList>
    </citation>
    <scope>NUCLEOTIDE SEQUENCE [LARGE SCALE GENOMIC DNA]</scope>
    <source>
        <strain evidence="2 3">DSM 24756</strain>
    </source>
</reference>
<keyword evidence="3" id="KW-1185">Reference proteome</keyword>
<comment type="caution">
    <text evidence="2">The sequence shown here is derived from an EMBL/GenBank/DDBJ whole genome shotgun (WGS) entry which is preliminary data.</text>
</comment>
<feature type="domain" description="RNHCP" evidence="1">
    <location>
        <begin position="7"/>
        <end position="90"/>
    </location>
</feature>
<sequence length="103" mass="12099">MQKKENNAFYCENCQQKVEALTNGSYRNHCPYCLYSKHVDVFPGDRASTCLGLMEPVDLKKHSKKGYQVLHQCQTCKQLQWNKLAFDTVQEDDLFFLIKYLQL</sequence>
<protein>
    <submittedName>
        <fullName evidence="2">RNHCP domain-containing protein</fullName>
    </submittedName>
</protein>
<evidence type="ECO:0000313" key="2">
    <source>
        <dbReference type="EMBL" id="RSU07696.1"/>
    </source>
</evidence>
<dbReference type="Pfam" id="PF12647">
    <property type="entry name" value="RNHCP"/>
    <property type="match status" value="1"/>
</dbReference>
<evidence type="ECO:0000313" key="3">
    <source>
        <dbReference type="Proteomes" id="UP000288669"/>
    </source>
</evidence>
<proteinExistence type="predicted"/>
<dbReference type="RefSeq" id="WP_126821606.1">
    <property type="nucleotide sequence ID" value="NZ_JBHLWU010000001.1"/>
</dbReference>
<dbReference type="AlphaFoldDB" id="A0A430AHV3"/>
<dbReference type="Proteomes" id="UP000288669">
    <property type="component" value="Unassembled WGS sequence"/>
</dbReference>
<accession>A0A430AHV3</accession>